<evidence type="ECO:0000313" key="2">
    <source>
        <dbReference type="Proteomes" id="UP000515292"/>
    </source>
</evidence>
<organism evidence="1 2">
    <name type="scientific">Sandaracinobacteroides saxicola</name>
    <dbReference type="NCBI Taxonomy" id="2759707"/>
    <lineage>
        <taxon>Bacteria</taxon>
        <taxon>Pseudomonadati</taxon>
        <taxon>Pseudomonadota</taxon>
        <taxon>Alphaproteobacteria</taxon>
        <taxon>Sphingomonadales</taxon>
        <taxon>Sphingosinicellaceae</taxon>
        <taxon>Sandaracinobacteroides</taxon>
    </lineage>
</organism>
<keyword evidence="2" id="KW-1185">Reference proteome</keyword>
<dbReference type="RefSeq" id="WP_182296426.1">
    <property type="nucleotide sequence ID" value="NZ_CP059851.1"/>
</dbReference>
<dbReference type="Proteomes" id="UP000515292">
    <property type="component" value="Chromosome"/>
</dbReference>
<accession>A0A7G5II12</accession>
<dbReference type="SUPFAM" id="SSF89447">
    <property type="entry name" value="AbrB/MazE/MraZ-like"/>
    <property type="match status" value="1"/>
</dbReference>
<dbReference type="GO" id="GO:0003677">
    <property type="term" value="F:DNA binding"/>
    <property type="evidence" value="ECO:0007669"/>
    <property type="project" value="UniProtKB-KW"/>
</dbReference>
<reference evidence="1 2" key="1">
    <citation type="submission" date="2020-07" db="EMBL/GenBank/DDBJ databases">
        <title>Complete genome sequence for Sandaracinobacter sp. M6.</title>
        <authorList>
            <person name="Tang Y."/>
            <person name="Liu Q."/>
            <person name="Guo Z."/>
            <person name="Lei P."/>
            <person name="Huang B."/>
        </authorList>
    </citation>
    <scope>NUCLEOTIDE SEQUENCE [LARGE SCALE GENOMIC DNA]</scope>
    <source>
        <strain evidence="1 2">M6</strain>
    </source>
</reference>
<protein>
    <submittedName>
        <fullName evidence="1">AbrB/MazE/SpoVT family DNA-binding domain-containing protein</fullName>
    </submittedName>
</protein>
<proteinExistence type="predicted"/>
<dbReference type="AlphaFoldDB" id="A0A7G5II12"/>
<dbReference type="InterPro" id="IPR037914">
    <property type="entry name" value="SpoVT-AbrB_sf"/>
</dbReference>
<sequence>MAALNTRTFKSGNSEALRLPKGYGFGVGRAVRLERRGAELVVTPVAEKEELTPFQQMLRKLATLPAPDYVEERIGPEPPERPGL</sequence>
<keyword evidence="1" id="KW-0238">DNA-binding</keyword>
<gene>
    <name evidence="1" type="ORF">H3309_00355</name>
</gene>
<dbReference type="KEGG" id="sand:H3309_00355"/>
<dbReference type="EMBL" id="CP059851">
    <property type="protein sequence ID" value="QMW23004.1"/>
    <property type="molecule type" value="Genomic_DNA"/>
</dbReference>
<evidence type="ECO:0000313" key="1">
    <source>
        <dbReference type="EMBL" id="QMW23004.1"/>
    </source>
</evidence>
<name>A0A7G5II12_9SPHN</name>